<dbReference type="EMBL" id="QKZT01000016">
    <property type="protein sequence ID" value="PZX49114.1"/>
    <property type="molecule type" value="Genomic_DNA"/>
</dbReference>
<accession>A0A2W7QL07</accession>
<keyword evidence="2" id="KW-1185">Reference proteome</keyword>
<dbReference type="AlphaFoldDB" id="A0A2W7QL07"/>
<organism evidence="1 2">
    <name type="scientific">Algoriphagus chordae</name>
    <dbReference type="NCBI Taxonomy" id="237019"/>
    <lineage>
        <taxon>Bacteria</taxon>
        <taxon>Pseudomonadati</taxon>
        <taxon>Bacteroidota</taxon>
        <taxon>Cytophagia</taxon>
        <taxon>Cytophagales</taxon>
        <taxon>Cyclobacteriaceae</taxon>
        <taxon>Algoriphagus</taxon>
    </lineage>
</organism>
<gene>
    <name evidence="1" type="ORF">LV85_03245</name>
</gene>
<protein>
    <submittedName>
        <fullName evidence="1">Uncharacterized protein</fullName>
    </submittedName>
</protein>
<proteinExistence type="predicted"/>
<sequence>MGSCGVERNKKFFGNGFSGEALTHQFNDFEFPLGEICGDWLLFQISKFWIKSIILILDFKI</sequence>
<dbReference type="Proteomes" id="UP000248882">
    <property type="component" value="Unassembled WGS sequence"/>
</dbReference>
<comment type="caution">
    <text evidence="1">The sequence shown here is derived from an EMBL/GenBank/DDBJ whole genome shotgun (WGS) entry which is preliminary data.</text>
</comment>
<evidence type="ECO:0000313" key="1">
    <source>
        <dbReference type="EMBL" id="PZX49114.1"/>
    </source>
</evidence>
<name>A0A2W7QL07_9BACT</name>
<evidence type="ECO:0000313" key="2">
    <source>
        <dbReference type="Proteomes" id="UP000248882"/>
    </source>
</evidence>
<reference evidence="1 2" key="1">
    <citation type="submission" date="2018-06" db="EMBL/GenBank/DDBJ databases">
        <title>Genomic Encyclopedia of Archaeal and Bacterial Type Strains, Phase II (KMG-II): from individual species to whole genera.</title>
        <authorList>
            <person name="Goeker M."/>
        </authorList>
    </citation>
    <scope>NUCLEOTIDE SEQUENCE [LARGE SCALE GENOMIC DNA]</scope>
    <source>
        <strain evidence="1 2">DSM 19830</strain>
    </source>
</reference>